<proteinExistence type="inferred from homology"/>
<dbReference type="SUPFAM" id="SSF55120">
    <property type="entry name" value="Pseudouridine synthase"/>
    <property type="match status" value="1"/>
</dbReference>
<organism evidence="5">
    <name type="scientific">marine metagenome</name>
    <dbReference type="NCBI Taxonomy" id="408172"/>
    <lineage>
        <taxon>unclassified sequences</taxon>
        <taxon>metagenomes</taxon>
        <taxon>ecological metagenomes</taxon>
    </lineage>
</organism>
<dbReference type="PANTHER" id="PTHR11142:SF0">
    <property type="entry name" value="TRNA PSEUDOURIDINE SYNTHASE-LIKE 1"/>
    <property type="match status" value="1"/>
</dbReference>
<dbReference type="InterPro" id="IPR001406">
    <property type="entry name" value="PsdUridine_synth_TruA"/>
</dbReference>
<dbReference type="Gene3D" id="3.30.70.660">
    <property type="entry name" value="Pseudouridine synthase I, catalytic domain, C-terminal subdomain"/>
    <property type="match status" value="1"/>
</dbReference>
<dbReference type="InterPro" id="IPR020095">
    <property type="entry name" value="PsdUridine_synth_TruA_C"/>
</dbReference>
<dbReference type="InterPro" id="IPR020097">
    <property type="entry name" value="PsdUridine_synth_TruA_a/b_dom"/>
</dbReference>
<protein>
    <recommendedName>
        <fullName evidence="4">Pseudouridine synthase I TruA alpha/beta domain-containing protein</fullName>
    </recommendedName>
</protein>
<sequence>VGSGRTDSGVHAIEQSAHIDLEKKIFEKKKFLQSLNFYLRNYPIAITDIKEKDQNFHARHSAKKRTYKYLIINRMSPPILKKNRAWHIRKKLDVKVMKKGSKMLLGTHDFSTFRTSSCQAKSPVKTMEKISIKKSKDKITLKFVSRSFLQQQVRSMV</sequence>
<evidence type="ECO:0000259" key="4">
    <source>
        <dbReference type="Pfam" id="PF01416"/>
    </source>
</evidence>
<evidence type="ECO:0000256" key="1">
    <source>
        <dbReference type="ARBA" id="ARBA00009375"/>
    </source>
</evidence>
<keyword evidence="2" id="KW-0819">tRNA processing</keyword>
<accession>A0A382XLL6</accession>
<dbReference type="Gene3D" id="3.30.70.580">
    <property type="entry name" value="Pseudouridine synthase I, catalytic domain, N-terminal subdomain"/>
    <property type="match status" value="1"/>
</dbReference>
<evidence type="ECO:0000256" key="3">
    <source>
        <dbReference type="ARBA" id="ARBA00023235"/>
    </source>
</evidence>
<dbReference type="GO" id="GO:0003723">
    <property type="term" value="F:RNA binding"/>
    <property type="evidence" value="ECO:0007669"/>
    <property type="project" value="InterPro"/>
</dbReference>
<evidence type="ECO:0000256" key="2">
    <source>
        <dbReference type="ARBA" id="ARBA00022694"/>
    </source>
</evidence>
<keyword evidence="3" id="KW-0413">Isomerase</keyword>
<dbReference type="GO" id="GO:0009982">
    <property type="term" value="F:pseudouridine synthase activity"/>
    <property type="evidence" value="ECO:0007669"/>
    <property type="project" value="InterPro"/>
</dbReference>
<dbReference type="InterPro" id="IPR020094">
    <property type="entry name" value="TruA/RsuA/RluB/E/F_N"/>
</dbReference>
<dbReference type="AlphaFoldDB" id="A0A382XLL6"/>
<dbReference type="EMBL" id="UINC01168609">
    <property type="protein sequence ID" value="SVD71719.1"/>
    <property type="molecule type" value="Genomic_DNA"/>
</dbReference>
<feature type="non-terminal residue" evidence="5">
    <location>
        <position position="157"/>
    </location>
</feature>
<feature type="non-terminal residue" evidence="5">
    <location>
        <position position="1"/>
    </location>
</feature>
<reference evidence="5" key="1">
    <citation type="submission" date="2018-05" db="EMBL/GenBank/DDBJ databases">
        <authorList>
            <person name="Lanie J.A."/>
            <person name="Ng W.-L."/>
            <person name="Kazmierczak K.M."/>
            <person name="Andrzejewski T.M."/>
            <person name="Davidsen T.M."/>
            <person name="Wayne K.J."/>
            <person name="Tettelin H."/>
            <person name="Glass J.I."/>
            <person name="Rusch D."/>
            <person name="Podicherti R."/>
            <person name="Tsui H.-C.T."/>
            <person name="Winkler M.E."/>
        </authorList>
    </citation>
    <scope>NUCLEOTIDE SEQUENCE</scope>
</reference>
<evidence type="ECO:0000313" key="5">
    <source>
        <dbReference type="EMBL" id="SVD71719.1"/>
    </source>
</evidence>
<dbReference type="PANTHER" id="PTHR11142">
    <property type="entry name" value="PSEUDOURIDYLATE SYNTHASE"/>
    <property type="match status" value="1"/>
</dbReference>
<dbReference type="GO" id="GO:0031119">
    <property type="term" value="P:tRNA pseudouridine synthesis"/>
    <property type="evidence" value="ECO:0007669"/>
    <property type="project" value="TreeGrafter"/>
</dbReference>
<feature type="domain" description="Pseudouridine synthase I TruA alpha/beta" evidence="4">
    <location>
        <begin position="102"/>
        <end position="157"/>
    </location>
</feature>
<gene>
    <name evidence="5" type="ORF">METZ01_LOCUS424573</name>
</gene>
<comment type="similarity">
    <text evidence="1">Belongs to the tRNA pseudouridine synthase TruA family.</text>
</comment>
<dbReference type="InterPro" id="IPR020103">
    <property type="entry name" value="PsdUridine_synth_cat_dom_sf"/>
</dbReference>
<name>A0A382XLL6_9ZZZZ</name>
<dbReference type="Pfam" id="PF01416">
    <property type="entry name" value="PseudoU_synth_1"/>
    <property type="match status" value="1"/>
</dbReference>